<comment type="subcellular location">
    <subcellularLocation>
        <location evidence="1">Nucleus</location>
    </subcellularLocation>
</comment>
<evidence type="ECO:0000256" key="3">
    <source>
        <dbReference type="ARBA" id="ARBA00022552"/>
    </source>
</evidence>
<feature type="compositionally biased region" description="Basic residues" evidence="5">
    <location>
        <begin position="329"/>
        <end position="341"/>
    </location>
</feature>
<dbReference type="AlphaFoldDB" id="A0A9Q0C7E0"/>
<evidence type="ECO:0000256" key="5">
    <source>
        <dbReference type="SAM" id="MobiDB-lite"/>
    </source>
</evidence>
<dbReference type="PANTHER" id="PTHR13026">
    <property type="entry name" value="NNP-1 PROTEIN NOVEL NUCLEAR PROTEIN 1 NOP52"/>
    <property type="match status" value="1"/>
</dbReference>
<dbReference type="GO" id="GO:0005634">
    <property type="term" value="C:nucleus"/>
    <property type="evidence" value="ECO:0007669"/>
    <property type="project" value="UniProtKB-SubCell"/>
</dbReference>
<keyword evidence="7" id="KW-1185">Reference proteome</keyword>
<evidence type="ECO:0000313" key="6">
    <source>
        <dbReference type="EMBL" id="KAJ1688682.1"/>
    </source>
</evidence>
<feature type="compositionally biased region" description="Polar residues" evidence="5">
    <location>
        <begin position="451"/>
        <end position="468"/>
    </location>
</feature>
<reference evidence="6" key="1">
    <citation type="journal article" date="2022" name="Cell">
        <title>Repeat-based holocentromeres influence genome architecture and karyotype evolution.</title>
        <authorList>
            <person name="Hofstatter P.G."/>
            <person name="Thangavel G."/>
            <person name="Lux T."/>
            <person name="Neumann P."/>
            <person name="Vondrak T."/>
            <person name="Novak P."/>
            <person name="Zhang M."/>
            <person name="Costa L."/>
            <person name="Castellani M."/>
            <person name="Scott A."/>
            <person name="Toegelov H."/>
            <person name="Fuchs J."/>
            <person name="Mata-Sucre Y."/>
            <person name="Dias Y."/>
            <person name="Vanzela A.L.L."/>
            <person name="Huettel B."/>
            <person name="Almeida C.C.S."/>
            <person name="Simkova H."/>
            <person name="Souza G."/>
            <person name="Pedrosa-Harand A."/>
            <person name="Macas J."/>
            <person name="Mayer K.F.X."/>
            <person name="Houben A."/>
            <person name="Marques A."/>
        </authorList>
    </citation>
    <scope>NUCLEOTIDE SEQUENCE</scope>
    <source>
        <strain evidence="6">RhyBre1mFocal</strain>
    </source>
</reference>
<evidence type="ECO:0000256" key="4">
    <source>
        <dbReference type="ARBA" id="ARBA00023242"/>
    </source>
</evidence>
<feature type="compositionally biased region" description="Polar residues" evidence="5">
    <location>
        <begin position="416"/>
        <end position="426"/>
    </location>
</feature>
<evidence type="ECO:0008006" key="8">
    <source>
        <dbReference type="Google" id="ProtNLM"/>
    </source>
</evidence>
<evidence type="ECO:0000256" key="2">
    <source>
        <dbReference type="ARBA" id="ARBA00006374"/>
    </source>
</evidence>
<accession>A0A9Q0C7E0</accession>
<feature type="compositionally biased region" description="Basic and acidic residues" evidence="5">
    <location>
        <begin position="348"/>
        <end position="367"/>
    </location>
</feature>
<feature type="region of interest" description="Disordered" evidence="5">
    <location>
        <begin position="399"/>
        <end position="556"/>
    </location>
</feature>
<protein>
    <recommendedName>
        <fullName evidence="8">Ribosomal RNA processing protein 1</fullName>
    </recommendedName>
</protein>
<organism evidence="6 7">
    <name type="scientific">Rhynchospora breviuscula</name>
    <dbReference type="NCBI Taxonomy" id="2022672"/>
    <lineage>
        <taxon>Eukaryota</taxon>
        <taxon>Viridiplantae</taxon>
        <taxon>Streptophyta</taxon>
        <taxon>Embryophyta</taxon>
        <taxon>Tracheophyta</taxon>
        <taxon>Spermatophyta</taxon>
        <taxon>Magnoliopsida</taxon>
        <taxon>Liliopsida</taxon>
        <taxon>Poales</taxon>
        <taxon>Cyperaceae</taxon>
        <taxon>Cyperoideae</taxon>
        <taxon>Rhynchosporeae</taxon>
        <taxon>Rhynchospora</taxon>
    </lineage>
</organism>
<dbReference type="EMBL" id="JAMQYH010000004">
    <property type="protein sequence ID" value="KAJ1688682.1"/>
    <property type="molecule type" value="Genomic_DNA"/>
</dbReference>
<feature type="region of interest" description="Disordered" evidence="5">
    <location>
        <begin position="304"/>
        <end position="369"/>
    </location>
</feature>
<dbReference type="OrthoDB" id="2019504at2759"/>
<comment type="similarity">
    <text evidence="2">Belongs to the RRP1 family.</text>
</comment>
<dbReference type="GO" id="GO:0006364">
    <property type="term" value="P:rRNA processing"/>
    <property type="evidence" value="ECO:0007669"/>
    <property type="project" value="UniProtKB-KW"/>
</dbReference>
<sequence>MDMMEAPPSAASIAKLLASPKRSARNRGVRLLSSVLPSLSPSPSSLLKIWKGLFFCFWHADKTLYQSSLATSIASLLSSNAHAPDLASHFLHAGLLTLRREWGSIDHLRMDKFYLLVRRILNHTFQLLQSNSWDPALLSRVMDILEDKALGPEGTKGFSYHVVEIFLEELKGFLPLTKQTLQLLLAPFFRILETSLDSILVHKVRAEVFAKLLVSGGKYLALNKEGGEIQKGYEVESLGIISLVMGFSQRLLDLAKKEGTVQDNKRILHDLRDGFFKLEKDFEKTGIEVSLPETEIPHVVMKVENGEGSDEKLPKKRKKENQQVETKGKKSKAKKNKKKKMKTIENTQEPHVESKQNTDTGVKENSENQKGLENMINFDDDAISNLQKQFERAVAEAAISADNKSETETGLEDLNSFETTPVNTPKLTKKRKAKSAGKLEMSSELELSSEDGNTGTNRELGGNTSSSVKKVRFSMKNNLVWKPSTPMPPHSLRVPPSATPRGSALKKGVPPGPIRDMSSPLAKKRRKPKAKSAKKVLLKSPSMAVKRLRKLQSLSA</sequence>
<keyword evidence="3" id="KW-0698">rRNA processing</keyword>
<feature type="compositionally biased region" description="Basic residues" evidence="5">
    <location>
        <begin position="522"/>
        <end position="537"/>
    </location>
</feature>
<keyword evidence="4" id="KW-0539">Nucleus</keyword>
<dbReference type="GO" id="GO:0030688">
    <property type="term" value="C:preribosome, small subunit precursor"/>
    <property type="evidence" value="ECO:0007669"/>
    <property type="project" value="InterPro"/>
</dbReference>
<gene>
    <name evidence="6" type="ORF">LUZ63_012837</name>
</gene>
<dbReference type="Proteomes" id="UP001151287">
    <property type="component" value="Unassembled WGS sequence"/>
</dbReference>
<name>A0A9Q0C7E0_9POAL</name>
<dbReference type="PANTHER" id="PTHR13026:SF0">
    <property type="entry name" value="RIBOSOMAL RNA PROCESSING 1B"/>
    <property type="match status" value="1"/>
</dbReference>
<dbReference type="Pfam" id="PF05997">
    <property type="entry name" value="Nop52"/>
    <property type="match status" value="1"/>
</dbReference>
<evidence type="ECO:0000313" key="7">
    <source>
        <dbReference type="Proteomes" id="UP001151287"/>
    </source>
</evidence>
<evidence type="ECO:0000256" key="1">
    <source>
        <dbReference type="ARBA" id="ARBA00004123"/>
    </source>
</evidence>
<proteinExistence type="inferred from homology"/>
<comment type="caution">
    <text evidence="6">The sequence shown here is derived from an EMBL/GenBank/DDBJ whole genome shotgun (WGS) entry which is preliminary data.</text>
</comment>
<dbReference type="InterPro" id="IPR010301">
    <property type="entry name" value="RRP1"/>
</dbReference>